<sequence>MSRILQIPKSSVQMLLLRAASKVTRPMLSTSHESYEVDEMYIFIGSKNTACYIVYAVNRKTRQVFDFITGSRSKEQIGGLIRRLLLMAPAKIYTDRLNIYKSLVPRSVHCTFQYMTNRIERINLTLRTHLKRLIRKGICFSRSAVMLNACLKLYMWGKSSPMVH</sequence>
<evidence type="ECO:0000256" key="2">
    <source>
        <dbReference type="ARBA" id="ARBA00008841"/>
    </source>
</evidence>
<evidence type="ECO:0000313" key="5">
    <source>
        <dbReference type="EMBL" id="SIT25158.1"/>
    </source>
</evidence>
<name>A0A1N7QQT0_9BACT</name>
<keyword evidence="3" id="KW-0815">Transposition</keyword>
<reference evidence="6" key="1">
    <citation type="submission" date="2017-01" db="EMBL/GenBank/DDBJ databases">
        <authorList>
            <person name="Varghese N."/>
            <person name="Submissions S."/>
        </authorList>
    </citation>
    <scope>NUCLEOTIDE SEQUENCE [LARGE SCALE GENOMIC DNA]</scope>
    <source>
        <strain evidence="6">DSM 21054</strain>
    </source>
</reference>
<organism evidence="5 6">
    <name type="scientific">Filimonas lacunae</name>
    <dbReference type="NCBI Taxonomy" id="477680"/>
    <lineage>
        <taxon>Bacteria</taxon>
        <taxon>Pseudomonadati</taxon>
        <taxon>Bacteroidota</taxon>
        <taxon>Chitinophagia</taxon>
        <taxon>Chitinophagales</taxon>
        <taxon>Chitinophagaceae</taxon>
        <taxon>Filimonas</taxon>
    </lineage>
</organism>
<dbReference type="PANTHER" id="PTHR33293">
    <property type="entry name" value="INSERTION ELEMENT IS1 1 PROTEIN INSB-RELATED"/>
    <property type="match status" value="1"/>
</dbReference>
<accession>A0A1N7QQT0</accession>
<dbReference type="Pfam" id="PF03400">
    <property type="entry name" value="DDE_Tnp_IS1"/>
    <property type="match status" value="1"/>
</dbReference>
<dbReference type="AlphaFoldDB" id="A0A1N7QQT0"/>
<comment type="similarity">
    <text evidence="2">Belongs to the transposase 27 family.</text>
</comment>
<dbReference type="GO" id="GO:0006313">
    <property type="term" value="P:DNA transposition"/>
    <property type="evidence" value="ECO:0007669"/>
    <property type="project" value="InterPro"/>
</dbReference>
<evidence type="ECO:0000256" key="1">
    <source>
        <dbReference type="ARBA" id="ARBA00004091"/>
    </source>
</evidence>
<dbReference type="Proteomes" id="UP000186917">
    <property type="component" value="Unassembled WGS sequence"/>
</dbReference>
<dbReference type="InterPro" id="IPR005063">
    <property type="entry name" value="Transposase_27"/>
</dbReference>
<dbReference type="EMBL" id="FTOR01000006">
    <property type="protein sequence ID" value="SIT25158.1"/>
    <property type="molecule type" value="Genomic_DNA"/>
</dbReference>
<gene>
    <name evidence="5" type="ORF">SAMN05421788_106249</name>
</gene>
<evidence type="ECO:0000256" key="4">
    <source>
        <dbReference type="ARBA" id="ARBA00023172"/>
    </source>
</evidence>
<keyword evidence="6" id="KW-1185">Reference proteome</keyword>
<protein>
    <submittedName>
        <fullName evidence="5">Transposase and inactivated derivatives, IS1 family</fullName>
    </submittedName>
</protein>
<proteinExistence type="inferred from homology"/>
<dbReference type="GO" id="GO:0003677">
    <property type="term" value="F:DNA binding"/>
    <property type="evidence" value="ECO:0007669"/>
    <property type="project" value="InterPro"/>
</dbReference>
<dbReference type="GO" id="GO:0004803">
    <property type="term" value="F:transposase activity"/>
    <property type="evidence" value="ECO:0007669"/>
    <property type="project" value="InterPro"/>
</dbReference>
<dbReference type="STRING" id="477680.SAMN05421788_106249"/>
<dbReference type="InterPro" id="IPR051354">
    <property type="entry name" value="Transposase_27_IS1"/>
</dbReference>
<evidence type="ECO:0000256" key="3">
    <source>
        <dbReference type="ARBA" id="ARBA00022578"/>
    </source>
</evidence>
<keyword evidence="4" id="KW-0233">DNA recombination</keyword>
<dbReference type="PANTHER" id="PTHR33293:SF1">
    <property type="entry name" value="INSERTION ELEMENT IS1 1 PROTEIN INSB-RELATED"/>
    <property type="match status" value="1"/>
</dbReference>
<evidence type="ECO:0000313" key="6">
    <source>
        <dbReference type="Proteomes" id="UP000186917"/>
    </source>
</evidence>
<comment type="function">
    <text evidence="1">Absolutely required for transposition of IS1.</text>
</comment>